<dbReference type="EMBL" id="JBJKBG010000002">
    <property type="protein sequence ID" value="KAL3749995.1"/>
    <property type="molecule type" value="Genomic_DNA"/>
</dbReference>
<evidence type="ECO:0000259" key="1">
    <source>
        <dbReference type="Pfam" id="PF00582"/>
    </source>
</evidence>
<evidence type="ECO:0000313" key="3">
    <source>
        <dbReference type="Proteomes" id="UP001634007"/>
    </source>
</evidence>
<dbReference type="Gene3D" id="3.40.50.620">
    <property type="entry name" value="HUPs"/>
    <property type="match status" value="1"/>
</dbReference>
<reference evidence="2 3" key="1">
    <citation type="submission" date="2024-11" db="EMBL/GenBank/DDBJ databases">
        <title>Chromosome-level genome assembly of Eucalyptus globulus Labill. provides insights into its genome evolution.</title>
        <authorList>
            <person name="Li X."/>
        </authorList>
    </citation>
    <scope>NUCLEOTIDE SEQUENCE [LARGE SCALE GENOMIC DNA]</scope>
    <source>
        <strain evidence="2">CL2024</strain>
        <tissue evidence="2">Fresh tender leaves</tissue>
    </source>
</reference>
<dbReference type="AlphaFoldDB" id="A0ABD3LDW7"/>
<accession>A0ABD3LDW7</accession>
<organism evidence="2 3">
    <name type="scientific">Eucalyptus globulus</name>
    <name type="common">Tasmanian blue gum</name>
    <dbReference type="NCBI Taxonomy" id="34317"/>
    <lineage>
        <taxon>Eukaryota</taxon>
        <taxon>Viridiplantae</taxon>
        <taxon>Streptophyta</taxon>
        <taxon>Embryophyta</taxon>
        <taxon>Tracheophyta</taxon>
        <taxon>Spermatophyta</taxon>
        <taxon>Magnoliopsida</taxon>
        <taxon>eudicotyledons</taxon>
        <taxon>Gunneridae</taxon>
        <taxon>Pentapetalae</taxon>
        <taxon>rosids</taxon>
        <taxon>malvids</taxon>
        <taxon>Myrtales</taxon>
        <taxon>Myrtaceae</taxon>
        <taxon>Myrtoideae</taxon>
        <taxon>Eucalypteae</taxon>
        <taxon>Eucalyptus</taxon>
    </lineage>
</organism>
<dbReference type="Proteomes" id="UP001634007">
    <property type="component" value="Unassembled WGS sequence"/>
</dbReference>
<protein>
    <recommendedName>
        <fullName evidence="1">UspA domain-containing protein</fullName>
    </recommendedName>
</protein>
<sequence length="170" mass="19159">MPDLSKLRKLRKLRVAECLKVRSVEGLNHLKSLQKLWIHDCGSLESLTDTSNLDLELNLFSSDMVATTERYNEMADCVTAKAKKICDDFGEVAVETRVENGDARDAIYHVAPKLAPDVLVKASHGYSLIKRAFQRSVNYHHAQNVKCPMLVVKRLKISRNIKTQSAKLVP</sequence>
<dbReference type="SUPFAM" id="SSF52402">
    <property type="entry name" value="Adenine nucleotide alpha hydrolases-like"/>
    <property type="match status" value="1"/>
</dbReference>
<proteinExistence type="predicted"/>
<feature type="domain" description="UspA" evidence="1">
    <location>
        <begin position="75"/>
        <end position="153"/>
    </location>
</feature>
<gene>
    <name evidence="2" type="ORF">ACJRO7_011036</name>
</gene>
<evidence type="ECO:0000313" key="2">
    <source>
        <dbReference type="EMBL" id="KAL3749995.1"/>
    </source>
</evidence>
<dbReference type="PANTHER" id="PTHR31964">
    <property type="entry name" value="ADENINE NUCLEOTIDE ALPHA HYDROLASES-LIKE SUPERFAMILY PROTEIN"/>
    <property type="match status" value="1"/>
</dbReference>
<keyword evidence="3" id="KW-1185">Reference proteome</keyword>
<dbReference type="Pfam" id="PF00582">
    <property type="entry name" value="Usp"/>
    <property type="match status" value="1"/>
</dbReference>
<name>A0ABD3LDW7_EUCGL</name>
<dbReference type="InterPro" id="IPR006016">
    <property type="entry name" value="UspA"/>
</dbReference>
<dbReference type="InterPro" id="IPR014729">
    <property type="entry name" value="Rossmann-like_a/b/a_fold"/>
</dbReference>
<comment type="caution">
    <text evidence="2">The sequence shown here is derived from an EMBL/GenBank/DDBJ whole genome shotgun (WGS) entry which is preliminary data.</text>
</comment>
<dbReference type="PANTHER" id="PTHR31964:SF125">
    <property type="entry name" value="OS05G0357525 PROTEIN"/>
    <property type="match status" value="1"/>
</dbReference>